<accession>A0A915LA92</accession>
<dbReference type="WBParaSite" id="nRc.2.0.1.t46676-RA">
    <property type="protein sequence ID" value="nRc.2.0.1.t46676-RA"/>
    <property type="gene ID" value="nRc.2.0.1.g46676"/>
</dbReference>
<evidence type="ECO:0000256" key="1">
    <source>
        <dbReference type="SAM" id="Phobius"/>
    </source>
</evidence>
<protein>
    <submittedName>
        <fullName evidence="3">Uncharacterized protein</fullName>
    </submittedName>
</protein>
<keyword evidence="2" id="KW-1185">Reference proteome</keyword>
<reference evidence="3" key="1">
    <citation type="submission" date="2022-11" db="UniProtKB">
        <authorList>
            <consortium name="WormBaseParasite"/>
        </authorList>
    </citation>
    <scope>IDENTIFICATION</scope>
</reference>
<keyword evidence="1" id="KW-0472">Membrane</keyword>
<proteinExistence type="predicted"/>
<organism evidence="2 3">
    <name type="scientific">Romanomermis culicivorax</name>
    <name type="common">Nematode worm</name>
    <dbReference type="NCBI Taxonomy" id="13658"/>
    <lineage>
        <taxon>Eukaryota</taxon>
        <taxon>Metazoa</taxon>
        <taxon>Ecdysozoa</taxon>
        <taxon>Nematoda</taxon>
        <taxon>Enoplea</taxon>
        <taxon>Dorylaimia</taxon>
        <taxon>Mermithida</taxon>
        <taxon>Mermithoidea</taxon>
        <taxon>Mermithidae</taxon>
        <taxon>Romanomermis</taxon>
    </lineage>
</organism>
<sequence length="104" mass="11996">MWCPDFECNLTNAFADHIIYHQFSPIKSSCLPTSLSHTLKSRIFLGKSPKPKNSISVGKVTCDIAENDRRLPQMEPNGTKIFFSFGYIPLIAFRYVPFRRKRQV</sequence>
<dbReference type="AlphaFoldDB" id="A0A915LA92"/>
<feature type="transmembrane region" description="Helical" evidence="1">
    <location>
        <begin position="81"/>
        <end position="98"/>
    </location>
</feature>
<keyword evidence="1" id="KW-1133">Transmembrane helix</keyword>
<name>A0A915LA92_ROMCU</name>
<dbReference type="Proteomes" id="UP000887565">
    <property type="component" value="Unplaced"/>
</dbReference>
<evidence type="ECO:0000313" key="2">
    <source>
        <dbReference type="Proteomes" id="UP000887565"/>
    </source>
</evidence>
<evidence type="ECO:0000313" key="3">
    <source>
        <dbReference type="WBParaSite" id="nRc.2.0.1.t46676-RA"/>
    </source>
</evidence>
<keyword evidence="1" id="KW-0812">Transmembrane</keyword>